<comment type="similarity">
    <text evidence="2">Belongs to the mitochondrion-specific ribosomal protein mS23 family.</text>
</comment>
<keyword evidence="5" id="KW-0687">Ribonucleoprotein</keyword>
<dbReference type="InterPro" id="IPR023611">
    <property type="entry name" value="mS23_dom_met"/>
</dbReference>
<feature type="domain" description="Small ribosomal subunit protein mS23 conserved" evidence="8">
    <location>
        <begin position="2"/>
        <end position="124"/>
    </location>
</feature>
<sequence length="149" mass="17628">FVTRSERAGNIFFRITALIRSGQMQWVDRPVWYDVYVAHPPLTAPDWNVKLPKHDEPVKKIFYEEDVVRAEFYKKHRSIGHIRMDREGDSISQKFINEYQALSKEEPGLSMDEMFTRTEKRLEDLGVFLRRQPKKEQETSPSVETPSIQ</sequence>
<keyword evidence="3" id="KW-0689">Ribosomal protein</keyword>
<protein>
    <recommendedName>
        <fullName evidence="6">Small ribosomal subunit protein mS23</fullName>
    </recommendedName>
</protein>
<dbReference type="GO" id="GO:0003735">
    <property type="term" value="F:structural constituent of ribosome"/>
    <property type="evidence" value="ECO:0007669"/>
    <property type="project" value="InterPro"/>
</dbReference>
<comment type="subcellular location">
    <subcellularLocation>
        <location evidence="1">Mitochondrion</location>
    </subcellularLocation>
</comment>
<dbReference type="GO" id="GO:0005739">
    <property type="term" value="C:mitochondrion"/>
    <property type="evidence" value="ECO:0007669"/>
    <property type="project" value="InterPro"/>
</dbReference>
<dbReference type="Pfam" id="PF10484">
    <property type="entry name" value="MRP-S23"/>
    <property type="match status" value="1"/>
</dbReference>
<evidence type="ECO:0000256" key="1">
    <source>
        <dbReference type="ARBA" id="ARBA00004173"/>
    </source>
</evidence>
<keyword evidence="10" id="KW-1185">Reference proteome</keyword>
<dbReference type="Proteomes" id="UP001432322">
    <property type="component" value="Unassembled WGS sequence"/>
</dbReference>
<evidence type="ECO:0000256" key="6">
    <source>
        <dbReference type="ARBA" id="ARBA00035137"/>
    </source>
</evidence>
<feature type="compositionally biased region" description="Polar residues" evidence="7">
    <location>
        <begin position="139"/>
        <end position="149"/>
    </location>
</feature>
<evidence type="ECO:0000256" key="2">
    <source>
        <dbReference type="ARBA" id="ARBA00009864"/>
    </source>
</evidence>
<feature type="non-terminal residue" evidence="9">
    <location>
        <position position="1"/>
    </location>
</feature>
<gene>
    <name evidence="9" type="ORF">PFISCL1PPCAC_10589</name>
</gene>
<dbReference type="InterPro" id="IPR019520">
    <property type="entry name" value="Ribosomal_mS23_met"/>
</dbReference>
<evidence type="ECO:0000256" key="5">
    <source>
        <dbReference type="ARBA" id="ARBA00023274"/>
    </source>
</evidence>
<reference evidence="9" key="1">
    <citation type="submission" date="2023-10" db="EMBL/GenBank/DDBJ databases">
        <title>Genome assembly of Pristionchus species.</title>
        <authorList>
            <person name="Yoshida K."/>
            <person name="Sommer R.J."/>
        </authorList>
    </citation>
    <scope>NUCLEOTIDE SEQUENCE</scope>
    <source>
        <strain evidence="9">RS5133</strain>
    </source>
</reference>
<evidence type="ECO:0000256" key="4">
    <source>
        <dbReference type="ARBA" id="ARBA00023128"/>
    </source>
</evidence>
<dbReference type="GO" id="GO:0005840">
    <property type="term" value="C:ribosome"/>
    <property type="evidence" value="ECO:0007669"/>
    <property type="project" value="InterPro"/>
</dbReference>
<evidence type="ECO:0000313" key="9">
    <source>
        <dbReference type="EMBL" id="GMT19292.1"/>
    </source>
</evidence>
<dbReference type="InterPro" id="IPR059242">
    <property type="entry name" value="mS23_dom"/>
</dbReference>
<evidence type="ECO:0000313" key="10">
    <source>
        <dbReference type="Proteomes" id="UP001432322"/>
    </source>
</evidence>
<dbReference type="PANTHER" id="PTHR15925:SF2">
    <property type="entry name" value="SMALL RIBOSOMAL SUBUNIT PROTEIN MS23"/>
    <property type="match status" value="1"/>
</dbReference>
<name>A0AAV5VKR8_9BILA</name>
<dbReference type="CDD" id="cd23701">
    <property type="entry name" value="At1g26750"/>
    <property type="match status" value="1"/>
</dbReference>
<dbReference type="PANTHER" id="PTHR15925">
    <property type="entry name" value="MITOCHONDRIAL RIBOSOMAL PROTEIN S23"/>
    <property type="match status" value="1"/>
</dbReference>
<evidence type="ECO:0000256" key="3">
    <source>
        <dbReference type="ARBA" id="ARBA00022980"/>
    </source>
</evidence>
<evidence type="ECO:0000259" key="8">
    <source>
        <dbReference type="Pfam" id="PF10484"/>
    </source>
</evidence>
<dbReference type="GO" id="GO:0006412">
    <property type="term" value="P:translation"/>
    <property type="evidence" value="ECO:0007669"/>
    <property type="project" value="InterPro"/>
</dbReference>
<evidence type="ECO:0000256" key="7">
    <source>
        <dbReference type="SAM" id="MobiDB-lite"/>
    </source>
</evidence>
<dbReference type="EMBL" id="BTSY01000003">
    <property type="protein sequence ID" value="GMT19292.1"/>
    <property type="molecule type" value="Genomic_DNA"/>
</dbReference>
<comment type="caution">
    <text evidence="9">The sequence shown here is derived from an EMBL/GenBank/DDBJ whole genome shotgun (WGS) entry which is preliminary data.</text>
</comment>
<accession>A0AAV5VKR8</accession>
<dbReference type="AlphaFoldDB" id="A0AAV5VKR8"/>
<keyword evidence="4" id="KW-0496">Mitochondrion</keyword>
<organism evidence="9 10">
    <name type="scientific">Pristionchus fissidentatus</name>
    <dbReference type="NCBI Taxonomy" id="1538716"/>
    <lineage>
        <taxon>Eukaryota</taxon>
        <taxon>Metazoa</taxon>
        <taxon>Ecdysozoa</taxon>
        <taxon>Nematoda</taxon>
        <taxon>Chromadorea</taxon>
        <taxon>Rhabditida</taxon>
        <taxon>Rhabditina</taxon>
        <taxon>Diplogasteromorpha</taxon>
        <taxon>Diplogasteroidea</taxon>
        <taxon>Neodiplogasteridae</taxon>
        <taxon>Pristionchus</taxon>
    </lineage>
</organism>
<proteinExistence type="inferred from homology"/>
<feature type="region of interest" description="Disordered" evidence="7">
    <location>
        <begin position="126"/>
        <end position="149"/>
    </location>
</feature>